<evidence type="ECO:0000256" key="2">
    <source>
        <dbReference type="SAM" id="Phobius"/>
    </source>
</evidence>
<feature type="compositionally biased region" description="Basic and acidic residues" evidence="1">
    <location>
        <begin position="63"/>
        <end position="72"/>
    </location>
</feature>
<keyword evidence="2" id="KW-1133">Transmembrane helix</keyword>
<evidence type="ECO:0000313" key="3">
    <source>
        <dbReference type="EMBL" id="PAA53678.1"/>
    </source>
</evidence>
<evidence type="ECO:0000313" key="4">
    <source>
        <dbReference type="EMBL" id="PAA84052.1"/>
    </source>
</evidence>
<protein>
    <submittedName>
        <fullName evidence="4">Uncharacterized protein</fullName>
    </submittedName>
</protein>
<evidence type="ECO:0000256" key="1">
    <source>
        <dbReference type="SAM" id="MobiDB-lite"/>
    </source>
</evidence>
<keyword evidence="2" id="KW-0472">Membrane</keyword>
<feature type="region of interest" description="Disordered" evidence="1">
    <location>
        <begin position="62"/>
        <end position="81"/>
    </location>
</feature>
<dbReference type="Proteomes" id="UP000215902">
    <property type="component" value="Unassembled WGS sequence"/>
</dbReference>
<accession>A0A267GFR2</accession>
<comment type="caution">
    <text evidence="4">The sequence shown here is derived from an EMBL/GenBank/DDBJ whole genome shotgun (WGS) entry which is preliminary data.</text>
</comment>
<gene>
    <name evidence="3" type="ORF">BOX15_Mlig018874g3</name>
    <name evidence="4" type="ORF">BOX15_Mlig018874g4</name>
</gene>
<feature type="transmembrane region" description="Helical" evidence="2">
    <location>
        <begin position="36"/>
        <end position="60"/>
    </location>
</feature>
<dbReference type="AlphaFoldDB" id="A0A267GFR2"/>
<name>A0A267GFR2_9PLAT</name>
<dbReference type="EMBL" id="NIVC01003042">
    <property type="protein sequence ID" value="PAA53678.1"/>
    <property type="molecule type" value="Genomic_DNA"/>
</dbReference>
<evidence type="ECO:0000313" key="5">
    <source>
        <dbReference type="Proteomes" id="UP000215902"/>
    </source>
</evidence>
<sequence length="153" mass="17061">FFAYYSFIKETLPAAPSANKSYSTSNAVMSSRGISAIPMATIVAAVVCLLIATCAAVPAVEQQSRHQVERRSAGGGAGGPGEDDFYKLFMVKRMLENQHHHQHQQRLQRRGGDFDRLMNQLERLNRDNAGANADSMIFRLRKRLQESGRAQQH</sequence>
<proteinExistence type="predicted"/>
<feature type="non-terminal residue" evidence="4">
    <location>
        <position position="1"/>
    </location>
</feature>
<reference evidence="4 5" key="1">
    <citation type="submission" date="2017-06" db="EMBL/GenBank/DDBJ databases">
        <title>A platform for efficient transgenesis in Macrostomum lignano, a flatworm model organism for stem cell research.</title>
        <authorList>
            <person name="Berezikov E."/>
        </authorList>
    </citation>
    <scope>NUCLEOTIDE SEQUENCE [LARGE SCALE GENOMIC DNA]</scope>
    <source>
        <strain evidence="4">DV1</strain>
        <tissue evidence="4">Whole organism</tissue>
    </source>
</reference>
<dbReference type="EMBL" id="NIVC01000390">
    <property type="protein sequence ID" value="PAA84052.1"/>
    <property type="molecule type" value="Genomic_DNA"/>
</dbReference>
<organism evidence="4 5">
    <name type="scientific">Macrostomum lignano</name>
    <dbReference type="NCBI Taxonomy" id="282301"/>
    <lineage>
        <taxon>Eukaryota</taxon>
        <taxon>Metazoa</taxon>
        <taxon>Spiralia</taxon>
        <taxon>Lophotrochozoa</taxon>
        <taxon>Platyhelminthes</taxon>
        <taxon>Rhabditophora</taxon>
        <taxon>Macrostomorpha</taxon>
        <taxon>Macrostomida</taxon>
        <taxon>Macrostomidae</taxon>
        <taxon>Macrostomum</taxon>
    </lineage>
</organism>
<keyword evidence="2" id="KW-0812">Transmembrane</keyword>
<keyword evidence="5" id="KW-1185">Reference proteome</keyword>